<gene>
    <name evidence="3" type="ORF">GCM10022409_48070</name>
</gene>
<dbReference type="Proteomes" id="UP001501469">
    <property type="component" value="Unassembled WGS sequence"/>
</dbReference>
<dbReference type="InterPro" id="IPR025295">
    <property type="entry name" value="eCIS_core_dom"/>
</dbReference>
<keyword evidence="4" id="KW-1185">Reference proteome</keyword>
<dbReference type="Pfam" id="PF13699">
    <property type="entry name" value="eCIS_core"/>
    <property type="match status" value="1"/>
</dbReference>
<evidence type="ECO:0000259" key="2">
    <source>
        <dbReference type="Pfam" id="PF13699"/>
    </source>
</evidence>
<evidence type="ECO:0000313" key="4">
    <source>
        <dbReference type="Proteomes" id="UP001501469"/>
    </source>
</evidence>
<evidence type="ECO:0000313" key="3">
    <source>
        <dbReference type="EMBL" id="GAA4055301.1"/>
    </source>
</evidence>
<feature type="region of interest" description="Disordered" evidence="1">
    <location>
        <begin position="1"/>
        <end position="54"/>
    </location>
</feature>
<accession>A0ABP7UXX8</accession>
<sequence length="366" mass="39339">MKTSASRTATGKTAANPASSGPAMTDNRATAVQQRKMQEAIASSPRQQAQQLKANKTGLPDQLKAGVENLSGHSLDDVQVHYNSAKPADLQAHAYAQGTDIHLAPGQEQHLPHEAWHVVQQKQGRVKPTTQLKGQHPINDDAGLEAEADAMGTKAAQRMPAPARPVQQMKAAASAAVVQRMPNPKSHIGPDIVNVGFGMNHPADTPNFSLYNAHKKAAARGGKNTIIKITGPELKTELEHLIGQVTQDEFDKATKPIVKPTAGEYFWITSNADGSGQKAGKQAIDLGLNRRGGAMTNQMWIAHLESAKLAHDQALLDRIEMKTRVADHNLRTEDEQVAAGERALAEYHAAQAKAPPEKEPDSDTDD</sequence>
<evidence type="ECO:0000256" key="1">
    <source>
        <dbReference type="SAM" id="MobiDB-lite"/>
    </source>
</evidence>
<protein>
    <recommendedName>
        <fullName evidence="2">eCIS core domain-containing protein</fullName>
    </recommendedName>
</protein>
<dbReference type="RefSeq" id="WP_345059714.1">
    <property type="nucleotide sequence ID" value="NZ_BAABDK010000035.1"/>
</dbReference>
<proteinExistence type="predicted"/>
<name>A0ABP7UXX8_9BACT</name>
<feature type="compositionally biased region" description="Polar residues" evidence="1">
    <location>
        <begin position="1"/>
        <end position="19"/>
    </location>
</feature>
<dbReference type="EMBL" id="BAABDK010000035">
    <property type="protein sequence ID" value="GAA4055301.1"/>
    <property type="molecule type" value="Genomic_DNA"/>
</dbReference>
<reference evidence="4" key="1">
    <citation type="journal article" date="2019" name="Int. J. Syst. Evol. Microbiol.">
        <title>The Global Catalogue of Microorganisms (GCM) 10K type strain sequencing project: providing services to taxonomists for standard genome sequencing and annotation.</title>
        <authorList>
            <consortium name="The Broad Institute Genomics Platform"/>
            <consortium name="The Broad Institute Genome Sequencing Center for Infectious Disease"/>
            <person name="Wu L."/>
            <person name="Ma J."/>
        </authorList>
    </citation>
    <scope>NUCLEOTIDE SEQUENCE [LARGE SCALE GENOMIC DNA]</scope>
    <source>
        <strain evidence="4">JCM 17225</strain>
    </source>
</reference>
<comment type="caution">
    <text evidence="3">The sequence shown here is derived from an EMBL/GenBank/DDBJ whole genome shotgun (WGS) entry which is preliminary data.</text>
</comment>
<feature type="domain" description="eCIS core" evidence="2">
    <location>
        <begin position="59"/>
        <end position="124"/>
    </location>
</feature>
<feature type="compositionally biased region" description="Polar residues" evidence="1">
    <location>
        <begin position="44"/>
        <end position="54"/>
    </location>
</feature>
<organism evidence="3 4">
    <name type="scientific">Hymenobacter glaciei</name>
    <dbReference type="NCBI Taxonomy" id="877209"/>
    <lineage>
        <taxon>Bacteria</taxon>
        <taxon>Pseudomonadati</taxon>
        <taxon>Bacteroidota</taxon>
        <taxon>Cytophagia</taxon>
        <taxon>Cytophagales</taxon>
        <taxon>Hymenobacteraceae</taxon>
        <taxon>Hymenobacter</taxon>
    </lineage>
</organism>